<dbReference type="GO" id="GO:0006096">
    <property type="term" value="P:glycolytic process"/>
    <property type="evidence" value="ECO:0007669"/>
    <property type="project" value="UniProtKB-UniPathway"/>
</dbReference>
<dbReference type="CDD" id="cd24019">
    <property type="entry name" value="ASKHA_NBD_HK_meta"/>
    <property type="match status" value="1"/>
</dbReference>
<evidence type="ECO:0000256" key="11">
    <source>
        <dbReference type="ARBA" id="ARBA00048160"/>
    </source>
</evidence>
<feature type="domain" description="Hexokinase C-terminal" evidence="14">
    <location>
        <begin position="273"/>
        <end position="506"/>
    </location>
</feature>
<keyword evidence="9 12" id="KW-0324">Glycolysis</keyword>
<keyword evidence="7 12" id="KW-0418">Kinase</keyword>
<evidence type="ECO:0000256" key="2">
    <source>
        <dbReference type="ARBA" id="ARBA00005028"/>
    </source>
</evidence>
<evidence type="ECO:0000256" key="3">
    <source>
        <dbReference type="ARBA" id="ARBA00009225"/>
    </source>
</evidence>
<dbReference type="InterPro" id="IPR022672">
    <property type="entry name" value="Hexokinase_N"/>
</dbReference>
<dbReference type="GO" id="GO:0006006">
    <property type="term" value="P:glucose metabolic process"/>
    <property type="evidence" value="ECO:0007669"/>
    <property type="project" value="TreeGrafter"/>
</dbReference>
<dbReference type="Pfam" id="PF03727">
    <property type="entry name" value="Hexokinase_2"/>
    <property type="match status" value="1"/>
</dbReference>
<dbReference type="GO" id="GO:0005829">
    <property type="term" value="C:cytosol"/>
    <property type="evidence" value="ECO:0007669"/>
    <property type="project" value="TreeGrafter"/>
</dbReference>
<dbReference type="GO" id="GO:0019158">
    <property type="term" value="F:mannokinase activity"/>
    <property type="evidence" value="ECO:0007669"/>
    <property type="project" value="TreeGrafter"/>
</dbReference>
<evidence type="ECO:0000256" key="7">
    <source>
        <dbReference type="ARBA" id="ARBA00022777"/>
    </source>
</evidence>
<comment type="similarity">
    <text evidence="3 12">Belongs to the hexokinase family.</text>
</comment>
<evidence type="ECO:0000313" key="16">
    <source>
        <dbReference type="RefSeq" id="XP_013922373.1"/>
    </source>
</evidence>
<dbReference type="Proteomes" id="UP000504617">
    <property type="component" value="Unplaced"/>
</dbReference>
<dbReference type="PANTHER" id="PTHR19443">
    <property type="entry name" value="HEXOKINASE"/>
    <property type="match status" value="1"/>
</dbReference>
<evidence type="ECO:0000256" key="12">
    <source>
        <dbReference type="RuleBase" id="RU362007"/>
    </source>
</evidence>
<keyword evidence="8 12" id="KW-0067">ATP-binding</keyword>
<evidence type="ECO:0000259" key="13">
    <source>
        <dbReference type="Pfam" id="PF00349"/>
    </source>
</evidence>
<protein>
    <recommendedName>
        <fullName evidence="12">Phosphotransferase</fullName>
        <ecNumber evidence="12">2.7.1.-</ecNumber>
    </recommendedName>
</protein>
<keyword evidence="5" id="KW-0677">Repeat</keyword>
<comment type="pathway">
    <text evidence="1">Carbohydrate degradation; glycolysis; D-glyceraldehyde 3-phosphate and glycerone phosphate from D-glucose: step 1/4.</text>
</comment>
<feature type="domain" description="Hexokinase N-terminal" evidence="13">
    <location>
        <begin position="70"/>
        <end position="266"/>
    </location>
</feature>
<dbReference type="Gene3D" id="3.30.420.40">
    <property type="match status" value="1"/>
</dbReference>
<dbReference type="Gene3D" id="3.40.367.20">
    <property type="match status" value="1"/>
</dbReference>
<comment type="catalytic activity">
    <reaction evidence="11">
        <text>D-glucose + ATP = D-glucose 6-phosphate + ADP + H(+)</text>
        <dbReference type="Rhea" id="RHEA:17825"/>
        <dbReference type="ChEBI" id="CHEBI:4167"/>
        <dbReference type="ChEBI" id="CHEBI:15378"/>
        <dbReference type="ChEBI" id="CHEBI:30616"/>
        <dbReference type="ChEBI" id="CHEBI:61548"/>
        <dbReference type="ChEBI" id="CHEBI:456216"/>
        <dbReference type="EC" id="2.7.1.1"/>
    </reaction>
    <physiologicalReaction direction="left-to-right" evidence="11">
        <dbReference type="Rhea" id="RHEA:17826"/>
    </physiologicalReaction>
</comment>
<evidence type="ECO:0000256" key="8">
    <source>
        <dbReference type="ARBA" id="ARBA00022840"/>
    </source>
</evidence>
<dbReference type="PROSITE" id="PS00378">
    <property type="entry name" value="HEXOKINASE_1"/>
    <property type="match status" value="1"/>
</dbReference>
<dbReference type="GO" id="GO:0005739">
    <property type="term" value="C:mitochondrion"/>
    <property type="evidence" value="ECO:0007669"/>
    <property type="project" value="TreeGrafter"/>
</dbReference>
<dbReference type="FunFam" id="3.40.367.20:FF:000001">
    <property type="entry name" value="Hexokinase 1"/>
    <property type="match status" value="1"/>
</dbReference>
<sequence>MQWITSCLYPSKSLDISSPSRYSEILQQTLKELVPEYSVTFIPSDDGSALGTAIVTAVEVKLRNRREGLAQVLAPLKLSIVDLERLRNGIRLEMDNGLLKTATKKSCLRMLPTFVSYLPDGSERGDFLALDLGGTNFRVLMVQVKSQEEGGVHIVNETYSIPPEITQSSGLQLFDHIVNCMVDFHSKHRMSEHTLPLGFTFSFPCNQVSLDKGILLRWTKGFNATDCVGEDVVNLLRDAVQRQKTIDVDVVALVNDTVGTMMSCAYLDRNCEVGLIVGTGCNACYMEEMRNVGALESNDGRMCINMECGAFGDDGCLDHYITSYDDIVDKESLNASQQRLEKMISGMYLGEIVRYVLLELASREIIFRGHTLQGLQNKGIFPTKLLSDIENDSESRQHVYHILEDLGLPVSAEDAKVVKEVCHTVTSRAAMMCAAAVAAVVEKIRENKRMTKLEVTVGVDGTVYKMNPYFAKKLQDTVALLAPNCNVKFLLSEDGSGKGAALIAAVACRTKVS</sequence>
<dbReference type="UniPathway" id="UPA00109">
    <property type="reaction ID" value="UER00180"/>
</dbReference>
<dbReference type="OrthoDB" id="419537at2759"/>
<evidence type="ECO:0000256" key="6">
    <source>
        <dbReference type="ARBA" id="ARBA00022741"/>
    </source>
</evidence>
<keyword evidence="15" id="KW-1185">Reference proteome</keyword>
<evidence type="ECO:0000256" key="5">
    <source>
        <dbReference type="ARBA" id="ARBA00022737"/>
    </source>
</evidence>
<dbReference type="GO" id="GO:0001678">
    <property type="term" value="P:intracellular glucose homeostasis"/>
    <property type="evidence" value="ECO:0007669"/>
    <property type="project" value="InterPro"/>
</dbReference>
<dbReference type="GeneID" id="106549297"/>
<evidence type="ECO:0000256" key="9">
    <source>
        <dbReference type="ARBA" id="ARBA00023152"/>
    </source>
</evidence>
<comment type="catalytic activity">
    <reaction evidence="10">
        <text>a D-hexose + ATP = a D-hexose 6-phosphate + ADP + H(+)</text>
        <dbReference type="Rhea" id="RHEA:22740"/>
        <dbReference type="ChEBI" id="CHEBI:4194"/>
        <dbReference type="ChEBI" id="CHEBI:15378"/>
        <dbReference type="ChEBI" id="CHEBI:30616"/>
        <dbReference type="ChEBI" id="CHEBI:229467"/>
        <dbReference type="ChEBI" id="CHEBI:456216"/>
        <dbReference type="EC" id="2.7.1.1"/>
    </reaction>
    <physiologicalReaction direction="left-to-right" evidence="10">
        <dbReference type="Rhea" id="RHEA:22741"/>
    </physiologicalReaction>
</comment>
<dbReference type="EC" id="2.7.1.-" evidence="12"/>
<name>A0A6I9YDX3_9SAUR</name>
<proteinExistence type="inferred from homology"/>
<accession>A0A6I9YDX3</accession>
<dbReference type="InterPro" id="IPR001312">
    <property type="entry name" value="Hexokinase"/>
</dbReference>
<dbReference type="GO" id="GO:0008865">
    <property type="term" value="F:fructokinase activity"/>
    <property type="evidence" value="ECO:0007669"/>
    <property type="project" value="TreeGrafter"/>
</dbReference>
<dbReference type="InterPro" id="IPR022673">
    <property type="entry name" value="Hexokinase_C"/>
</dbReference>
<dbReference type="GO" id="GO:0005524">
    <property type="term" value="F:ATP binding"/>
    <property type="evidence" value="ECO:0007669"/>
    <property type="project" value="UniProtKB-UniRule"/>
</dbReference>
<dbReference type="GO" id="GO:0005536">
    <property type="term" value="F:D-glucose binding"/>
    <property type="evidence" value="ECO:0007669"/>
    <property type="project" value="InterPro"/>
</dbReference>
<dbReference type="AlphaFoldDB" id="A0A6I9YDX3"/>
<dbReference type="SUPFAM" id="SSF53067">
    <property type="entry name" value="Actin-like ATPase domain"/>
    <property type="match status" value="3"/>
</dbReference>
<evidence type="ECO:0000256" key="4">
    <source>
        <dbReference type="ARBA" id="ARBA00022679"/>
    </source>
</evidence>
<dbReference type="PROSITE" id="PS51748">
    <property type="entry name" value="HEXOKINASE_2"/>
    <property type="match status" value="1"/>
</dbReference>
<evidence type="ECO:0000256" key="10">
    <source>
        <dbReference type="ARBA" id="ARBA00044613"/>
    </source>
</evidence>
<dbReference type="GO" id="GO:0004340">
    <property type="term" value="F:glucokinase activity"/>
    <property type="evidence" value="ECO:0007669"/>
    <property type="project" value="TreeGrafter"/>
</dbReference>
<dbReference type="PRINTS" id="PR00475">
    <property type="entry name" value="HEXOKINASE"/>
</dbReference>
<dbReference type="InterPro" id="IPR019807">
    <property type="entry name" value="Hexokinase_BS"/>
</dbReference>
<dbReference type="KEGG" id="tsr:106549297"/>
<dbReference type="FunFam" id="3.30.420.40:FF:000015">
    <property type="entry name" value="Hexokinase 1"/>
    <property type="match status" value="1"/>
</dbReference>
<reference evidence="16" key="1">
    <citation type="submission" date="2025-08" db="UniProtKB">
        <authorList>
            <consortium name="RefSeq"/>
        </authorList>
    </citation>
    <scope>IDENTIFICATION</scope>
    <source>
        <tissue evidence="16">Skeletal muscle</tissue>
    </source>
</reference>
<comment type="pathway">
    <text evidence="2">Carbohydrate metabolism; hexose metabolism.</text>
</comment>
<dbReference type="InterPro" id="IPR043129">
    <property type="entry name" value="ATPase_NBD"/>
</dbReference>
<dbReference type="PANTHER" id="PTHR19443:SF1">
    <property type="entry name" value="HEXOKINASE-3"/>
    <property type="match status" value="1"/>
</dbReference>
<gene>
    <name evidence="16" type="primary">LOC106549297</name>
</gene>
<evidence type="ECO:0000313" key="15">
    <source>
        <dbReference type="Proteomes" id="UP000504617"/>
    </source>
</evidence>
<dbReference type="Pfam" id="PF00349">
    <property type="entry name" value="Hexokinase_1"/>
    <property type="match status" value="1"/>
</dbReference>
<dbReference type="RefSeq" id="XP_013922373.1">
    <property type="nucleotide sequence ID" value="XM_014066898.1"/>
</dbReference>
<evidence type="ECO:0000256" key="1">
    <source>
        <dbReference type="ARBA" id="ARBA00004888"/>
    </source>
</evidence>
<organism evidence="15 16">
    <name type="scientific">Thamnophis sirtalis</name>
    <dbReference type="NCBI Taxonomy" id="35019"/>
    <lineage>
        <taxon>Eukaryota</taxon>
        <taxon>Metazoa</taxon>
        <taxon>Chordata</taxon>
        <taxon>Craniata</taxon>
        <taxon>Vertebrata</taxon>
        <taxon>Euteleostomi</taxon>
        <taxon>Lepidosauria</taxon>
        <taxon>Squamata</taxon>
        <taxon>Bifurcata</taxon>
        <taxon>Unidentata</taxon>
        <taxon>Episquamata</taxon>
        <taxon>Toxicofera</taxon>
        <taxon>Serpentes</taxon>
        <taxon>Colubroidea</taxon>
        <taxon>Colubridae</taxon>
        <taxon>Natricinae</taxon>
        <taxon>Thamnophis</taxon>
    </lineage>
</organism>
<evidence type="ECO:0000259" key="14">
    <source>
        <dbReference type="Pfam" id="PF03727"/>
    </source>
</evidence>
<keyword evidence="4 12" id="KW-0808">Transferase</keyword>
<dbReference type="UniPathway" id="UPA00242"/>
<keyword evidence="6 12" id="KW-0547">Nucleotide-binding</keyword>